<evidence type="ECO:0000313" key="2">
    <source>
        <dbReference type="EMBL" id="CAG7650177.1"/>
    </source>
</evidence>
<dbReference type="EMBL" id="CAJVAS010000052">
    <property type="protein sequence ID" value="CAG7650177.1"/>
    <property type="molecule type" value="Genomic_DNA"/>
</dbReference>
<dbReference type="InterPro" id="IPR037523">
    <property type="entry name" value="VOC_core"/>
</dbReference>
<keyword evidence="3" id="KW-1185">Reference proteome</keyword>
<organism evidence="2 3">
    <name type="scientific">Paenibacillus solanacearum</name>
    <dbReference type="NCBI Taxonomy" id="2048548"/>
    <lineage>
        <taxon>Bacteria</taxon>
        <taxon>Bacillati</taxon>
        <taxon>Bacillota</taxon>
        <taxon>Bacilli</taxon>
        <taxon>Bacillales</taxon>
        <taxon>Paenibacillaceae</taxon>
        <taxon>Paenibacillus</taxon>
    </lineage>
</organism>
<reference evidence="2" key="1">
    <citation type="submission" date="2021-06" db="EMBL/GenBank/DDBJ databases">
        <authorList>
            <person name="Criscuolo A."/>
        </authorList>
    </citation>
    <scope>NUCLEOTIDE SEQUENCE</scope>
    <source>
        <strain evidence="2">CIP111600</strain>
    </source>
</reference>
<dbReference type="PROSITE" id="PS51819">
    <property type="entry name" value="VOC"/>
    <property type="match status" value="1"/>
</dbReference>
<dbReference type="InterPro" id="IPR004360">
    <property type="entry name" value="Glyas_Fos-R_dOase_dom"/>
</dbReference>
<name>A0A916K9U0_9BACL</name>
<protein>
    <recommendedName>
        <fullName evidence="1">VOC domain-containing protein</fullName>
    </recommendedName>
</protein>
<feature type="domain" description="VOC" evidence="1">
    <location>
        <begin position="4"/>
        <end position="130"/>
    </location>
</feature>
<dbReference type="PROSITE" id="PS51257">
    <property type="entry name" value="PROKAR_LIPOPROTEIN"/>
    <property type="match status" value="1"/>
</dbReference>
<sequence length="134" mass="14951">MLSGVIRTETIIAVNDVKASANWYMSLLGCSNTHPDGDVFDQLVDSDGTILLCLHRWGDHEHPTLRSAEEGRAGNGLMLFFRVEAFDAVWERAQALGYQIDEEPHLNPFAGHREFALRDLDGYDVTICSMPDSV</sequence>
<dbReference type="AlphaFoldDB" id="A0A916K9U0"/>
<accession>A0A916K9U0</accession>
<comment type="caution">
    <text evidence="2">The sequence shown here is derived from an EMBL/GenBank/DDBJ whole genome shotgun (WGS) entry which is preliminary data.</text>
</comment>
<dbReference type="Proteomes" id="UP000693672">
    <property type="component" value="Unassembled WGS sequence"/>
</dbReference>
<gene>
    <name evidence="2" type="ORF">PAESOLCIP111_06021</name>
</gene>
<proteinExistence type="predicted"/>
<dbReference type="Pfam" id="PF00903">
    <property type="entry name" value="Glyoxalase"/>
    <property type="match status" value="1"/>
</dbReference>
<evidence type="ECO:0000313" key="3">
    <source>
        <dbReference type="Proteomes" id="UP000693672"/>
    </source>
</evidence>
<evidence type="ECO:0000259" key="1">
    <source>
        <dbReference type="PROSITE" id="PS51819"/>
    </source>
</evidence>